<evidence type="ECO:0000313" key="1">
    <source>
        <dbReference type="EMBL" id="AQQ68986.1"/>
    </source>
</evidence>
<organism evidence="1 2">
    <name type="scientific">Microbulbifer agarilyticus</name>
    <dbReference type="NCBI Taxonomy" id="260552"/>
    <lineage>
        <taxon>Bacteria</taxon>
        <taxon>Pseudomonadati</taxon>
        <taxon>Pseudomonadota</taxon>
        <taxon>Gammaproteobacteria</taxon>
        <taxon>Cellvibrionales</taxon>
        <taxon>Microbulbiferaceae</taxon>
        <taxon>Microbulbifer</taxon>
    </lineage>
</organism>
<proteinExistence type="predicted"/>
<evidence type="ECO:0000313" key="2">
    <source>
        <dbReference type="Proteomes" id="UP000188219"/>
    </source>
</evidence>
<protein>
    <submittedName>
        <fullName evidence="1">Uncharacterized protein</fullName>
    </submittedName>
</protein>
<dbReference type="KEGG" id="maga:Mag101_16105"/>
<reference evidence="1" key="1">
    <citation type="submission" date="2017-02" db="EMBL/GenBank/DDBJ databases">
        <title>Genome of Microbulbifer agarilyticus GP101.</title>
        <authorList>
            <person name="Jung J."/>
            <person name="Bae S.S."/>
            <person name="Baek K."/>
        </authorList>
    </citation>
    <scope>NUCLEOTIDE SEQUENCE [LARGE SCALE GENOMIC DNA]</scope>
    <source>
        <strain evidence="1">GP101</strain>
    </source>
</reference>
<dbReference type="AlphaFoldDB" id="A0A1Q2M8H6"/>
<dbReference type="Proteomes" id="UP000188219">
    <property type="component" value="Chromosome"/>
</dbReference>
<accession>A0A1Q2M8H6</accession>
<dbReference type="EMBL" id="CP019650">
    <property type="protein sequence ID" value="AQQ68986.1"/>
    <property type="molecule type" value="Genomic_DNA"/>
</dbReference>
<gene>
    <name evidence="1" type="ORF">Mag101_16105</name>
</gene>
<name>A0A1Q2M8H6_9GAMM</name>
<keyword evidence="2" id="KW-1185">Reference proteome</keyword>
<sequence>MAGSVWFFALLVELCSGFSGGRVAEASFQERCEPIPGRFVANFLFATILKTRLRYPAFNLGFCTA</sequence>